<dbReference type="Pfam" id="PF02080">
    <property type="entry name" value="TrkA_C"/>
    <property type="match status" value="1"/>
</dbReference>
<keyword evidence="6 8" id="KW-1133">Transmembrane helix</keyword>
<feature type="transmembrane region" description="Helical" evidence="8">
    <location>
        <begin position="409"/>
        <end position="427"/>
    </location>
</feature>
<accession>A0A6C2UA43</accession>
<evidence type="ECO:0000313" key="11">
    <source>
        <dbReference type="Proteomes" id="UP000366872"/>
    </source>
</evidence>
<feature type="transmembrane region" description="Helical" evidence="8">
    <location>
        <begin position="474"/>
        <end position="494"/>
    </location>
</feature>
<keyword evidence="11" id="KW-1185">Reference proteome</keyword>
<feature type="transmembrane region" description="Helical" evidence="8">
    <location>
        <begin position="178"/>
        <end position="198"/>
    </location>
</feature>
<gene>
    <name evidence="10" type="primary">aspT</name>
    <name evidence="10" type="ORF">PDESU_05457</name>
</gene>
<evidence type="ECO:0000256" key="2">
    <source>
        <dbReference type="ARBA" id="ARBA00009854"/>
    </source>
</evidence>
<feature type="transmembrane region" description="Helical" evidence="8">
    <location>
        <begin position="506"/>
        <end position="525"/>
    </location>
</feature>
<dbReference type="AlphaFoldDB" id="A0A6C2UA43"/>
<evidence type="ECO:0000256" key="8">
    <source>
        <dbReference type="SAM" id="Phobius"/>
    </source>
</evidence>
<feature type="transmembrane region" description="Helical" evidence="8">
    <location>
        <begin position="537"/>
        <end position="555"/>
    </location>
</feature>
<evidence type="ECO:0000256" key="7">
    <source>
        <dbReference type="ARBA" id="ARBA00023136"/>
    </source>
</evidence>
<protein>
    <submittedName>
        <fullName evidence="10">Aspartate/alanine antiporter</fullName>
    </submittedName>
</protein>
<evidence type="ECO:0000259" key="9">
    <source>
        <dbReference type="PROSITE" id="PS51202"/>
    </source>
</evidence>
<dbReference type="PANTHER" id="PTHR30445">
    <property type="entry name" value="K(+)_H(+) ANTIPORTER SUBUNIT KHTT"/>
    <property type="match status" value="1"/>
</dbReference>
<feature type="transmembrane region" description="Helical" evidence="8">
    <location>
        <begin position="29"/>
        <end position="48"/>
    </location>
</feature>
<dbReference type="InterPro" id="IPR036721">
    <property type="entry name" value="RCK_C_sf"/>
</dbReference>
<dbReference type="InterPro" id="IPR050144">
    <property type="entry name" value="AAE_transporter"/>
</dbReference>
<evidence type="ECO:0000313" key="10">
    <source>
        <dbReference type="EMBL" id="VGO16865.1"/>
    </source>
</evidence>
<reference evidence="10 11" key="1">
    <citation type="submission" date="2019-04" db="EMBL/GenBank/DDBJ databases">
        <authorList>
            <person name="Van Vliet M D."/>
        </authorList>
    </citation>
    <scope>NUCLEOTIDE SEQUENCE [LARGE SCALE GENOMIC DNA]</scope>
    <source>
        <strain evidence="10 11">F1</strain>
    </source>
</reference>
<dbReference type="PROSITE" id="PS51202">
    <property type="entry name" value="RCK_C"/>
    <property type="match status" value="1"/>
</dbReference>
<dbReference type="PANTHER" id="PTHR30445:SF3">
    <property type="entry name" value="TRANSPORT PROTEIN YIDE-RELATED"/>
    <property type="match status" value="1"/>
</dbReference>
<comment type="similarity">
    <text evidence="2">Belongs to the AAE transporter (TC 2.A.81) family.</text>
</comment>
<keyword evidence="5 8" id="KW-0812">Transmembrane</keyword>
<dbReference type="Gene3D" id="3.30.70.1450">
    <property type="entry name" value="Regulator of K+ conductance, C-terminal domain"/>
    <property type="match status" value="1"/>
</dbReference>
<evidence type="ECO:0000256" key="4">
    <source>
        <dbReference type="ARBA" id="ARBA00022475"/>
    </source>
</evidence>
<dbReference type="InterPro" id="IPR006512">
    <property type="entry name" value="YidE_YbjL"/>
</dbReference>
<feature type="transmembrane region" description="Helical" evidence="8">
    <location>
        <begin position="80"/>
        <end position="102"/>
    </location>
</feature>
<dbReference type="GO" id="GO:0008324">
    <property type="term" value="F:monoatomic cation transmembrane transporter activity"/>
    <property type="evidence" value="ECO:0007669"/>
    <property type="project" value="InterPro"/>
</dbReference>
<dbReference type="InterPro" id="IPR006037">
    <property type="entry name" value="RCK_C"/>
</dbReference>
<feature type="transmembrane region" description="Helical" evidence="8">
    <location>
        <begin position="383"/>
        <end position="403"/>
    </location>
</feature>
<dbReference type="Proteomes" id="UP000366872">
    <property type="component" value="Unassembled WGS sequence"/>
</dbReference>
<keyword evidence="4" id="KW-1003">Cell membrane</keyword>
<name>A0A6C2UA43_PONDE</name>
<keyword evidence="7 8" id="KW-0472">Membrane</keyword>
<dbReference type="SUPFAM" id="SSF116726">
    <property type="entry name" value="TrkA C-terminal domain-like"/>
    <property type="match status" value="1"/>
</dbReference>
<organism evidence="10 11">
    <name type="scientific">Pontiella desulfatans</name>
    <dbReference type="NCBI Taxonomy" id="2750659"/>
    <lineage>
        <taxon>Bacteria</taxon>
        <taxon>Pseudomonadati</taxon>
        <taxon>Kiritimatiellota</taxon>
        <taxon>Kiritimatiellia</taxon>
        <taxon>Kiritimatiellales</taxon>
        <taxon>Pontiellaceae</taxon>
        <taxon>Pontiella</taxon>
    </lineage>
</organism>
<evidence type="ECO:0000256" key="1">
    <source>
        <dbReference type="ARBA" id="ARBA00004651"/>
    </source>
</evidence>
<proteinExistence type="inferred from homology"/>
<dbReference type="EMBL" id="CAAHFG010000004">
    <property type="protein sequence ID" value="VGO16865.1"/>
    <property type="molecule type" value="Genomic_DNA"/>
</dbReference>
<sequence length="559" mass="58546">MGIRGYSPRLHHLTRKTDAMSLEALHNLLLNQPLIVLFALIATGLLLGGVKFKGINLGSSGVLFSALLAGHLGYSIPSGVGTLGLVLFVYCVGIGAGDRFFASLVREGTALAKLAVLIVALGAAMTWAGATLLDIPTGLAAGIFAGSLTSTPALAAATEGMAMAAKGGADAVSIGYGIAYPFGVIGVVLFVQILPRILKLDLDSIADKPDTTCGNRVENVLVEVNNPNLYGQRISESGVTNFNACQICRIYSGGSLVPLKYDDQFEENQILLLVGRSCELKIAIDMIGKRSDRKLPQDIENERQQLVVTSTAFIGQKLGDVAPLRNYGVVIARITRLGLTFVPNANTVIERHDHFTCVGRADDLKKFSVAAGHRSSAVDATCLLSLSVGLTFGILLGMLPFGLPGGTPVTLGLAGGPLFVALILGHFGKIGPIVGFIPRQTRLLLQELGLVFFLANAGVRGGGALVSTLQEHGFMLFALGVGVSVLPLIVAWPVAIRHFKMNPLQALGGICGGMTSTPALGAITAKTDSQTPVISYVSAYPVALIFMIIISKVLIKLIG</sequence>
<feature type="transmembrane region" description="Helical" evidence="8">
    <location>
        <begin position="448"/>
        <end position="468"/>
    </location>
</feature>
<feature type="domain" description="RCK C-terminal" evidence="9">
    <location>
        <begin position="290"/>
        <end position="373"/>
    </location>
</feature>
<dbReference type="GO" id="GO:0005886">
    <property type="term" value="C:plasma membrane"/>
    <property type="evidence" value="ECO:0007669"/>
    <property type="project" value="UniProtKB-SubCell"/>
</dbReference>
<evidence type="ECO:0000256" key="5">
    <source>
        <dbReference type="ARBA" id="ARBA00022692"/>
    </source>
</evidence>
<evidence type="ECO:0000256" key="6">
    <source>
        <dbReference type="ARBA" id="ARBA00022989"/>
    </source>
</evidence>
<dbReference type="Pfam" id="PF06826">
    <property type="entry name" value="Asp-Al_Ex"/>
    <property type="match status" value="2"/>
</dbReference>
<comment type="subcellular location">
    <subcellularLocation>
        <location evidence="1">Cell membrane</location>
        <topology evidence="1">Multi-pass membrane protein</topology>
    </subcellularLocation>
</comment>
<evidence type="ECO:0000256" key="3">
    <source>
        <dbReference type="ARBA" id="ARBA00022448"/>
    </source>
</evidence>
<feature type="transmembrane region" description="Helical" evidence="8">
    <location>
        <begin position="114"/>
        <end position="133"/>
    </location>
</feature>
<dbReference type="NCBIfam" id="TIGR01625">
    <property type="entry name" value="YidE_YbjL_dupl"/>
    <property type="match status" value="2"/>
</dbReference>
<dbReference type="GO" id="GO:0006813">
    <property type="term" value="P:potassium ion transport"/>
    <property type="evidence" value="ECO:0007669"/>
    <property type="project" value="InterPro"/>
</dbReference>
<keyword evidence="3" id="KW-0813">Transport</keyword>